<evidence type="ECO:0000256" key="12">
    <source>
        <dbReference type="ARBA" id="ARBA00023239"/>
    </source>
</evidence>
<dbReference type="InterPro" id="IPR005801">
    <property type="entry name" value="ADC_synthase"/>
</dbReference>
<dbReference type="PANTHER" id="PTHR11236">
    <property type="entry name" value="AMINOBENZOATE/ANTHRANILATE SYNTHASE"/>
    <property type="match status" value="1"/>
</dbReference>
<dbReference type="Proteomes" id="UP000186777">
    <property type="component" value="Unassembled WGS sequence"/>
</dbReference>
<evidence type="ECO:0000259" key="17">
    <source>
        <dbReference type="Pfam" id="PF04715"/>
    </source>
</evidence>
<dbReference type="RefSeq" id="WP_303679852.1">
    <property type="nucleotide sequence ID" value="NZ_MNTG01000029.1"/>
</dbReference>
<dbReference type="AlphaFoldDB" id="A0A1Q6R5D7"/>
<dbReference type="EMBL" id="MNTG01000029">
    <property type="protein sequence ID" value="OLA37567.1"/>
    <property type="molecule type" value="Genomic_DNA"/>
</dbReference>
<dbReference type="InterPro" id="IPR005256">
    <property type="entry name" value="Anth_synth_I_PabB"/>
</dbReference>
<evidence type="ECO:0000313" key="19">
    <source>
        <dbReference type="Proteomes" id="UP000186777"/>
    </source>
</evidence>
<comment type="catalytic activity">
    <reaction evidence="14 15">
        <text>chorismate + L-glutamine = anthranilate + pyruvate + L-glutamate + H(+)</text>
        <dbReference type="Rhea" id="RHEA:21732"/>
        <dbReference type="ChEBI" id="CHEBI:15361"/>
        <dbReference type="ChEBI" id="CHEBI:15378"/>
        <dbReference type="ChEBI" id="CHEBI:16567"/>
        <dbReference type="ChEBI" id="CHEBI:29748"/>
        <dbReference type="ChEBI" id="CHEBI:29985"/>
        <dbReference type="ChEBI" id="CHEBI:58359"/>
        <dbReference type="EC" id="4.1.3.27"/>
    </reaction>
</comment>
<evidence type="ECO:0000256" key="13">
    <source>
        <dbReference type="ARBA" id="ARBA00025634"/>
    </source>
</evidence>
<sequence>MLNLSLEQVMQYAKDYKAVPVAKECLADMLTPLAFLDNVRRSSRNYFLLESIEGGEHWARYSFVGYDPVLRLKITDGNAEIISGAAVKYQEKNPLGCIRHILEEYKAPQIDGLPNFTGGLVGTFGFDFMRYCEPDMRVNKERKAEFADVDLMLFDKLIAFDHLKQKIFLIVNVKTDNAAINYAKAEREIAAMEEMLLQPVQPKKSVKAKLGEFTSNQSREQYNKNVLRCKKYIKNGDAFQIVYAQKFSATYDQSLFSAYRYLRTTNPSQYMVFLHNDDMEIAGSSPETLVKVVGKKVISMPIAGTRRRGRTSEEDLVLEQELLADAKEIAEHNMLVDLGRNDVGRVCDFGSVKVSDYKTIKRFSHVMHITSKVTGQLSADKDALDALRAVFPAGTLSGAPKIRACEIIDELEPERRGIYGGGMGYLDFGGNMDICITIRTMVKKNDRVYIQAGGGIVADSVLDNEFQETVNKAGACMTALRMTAEEE</sequence>
<comment type="pathway">
    <text evidence="2 15">Amino-acid biosynthesis; L-tryptophan biosynthesis; L-tryptophan from chorismate: step 1/5.</text>
</comment>
<keyword evidence="11 15" id="KW-0057">Aromatic amino acid biosynthesis</keyword>
<dbReference type="SUPFAM" id="SSF56322">
    <property type="entry name" value="ADC synthase"/>
    <property type="match status" value="1"/>
</dbReference>
<comment type="caution">
    <text evidence="18">The sequence shown here is derived from an EMBL/GenBank/DDBJ whole genome shotgun (WGS) entry which is preliminary data.</text>
</comment>
<evidence type="ECO:0000256" key="1">
    <source>
        <dbReference type="ARBA" id="ARBA00001946"/>
    </source>
</evidence>
<dbReference type="UniPathway" id="UPA00035">
    <property type="reaction ID" value="UER00040"/>
</dbReference>
<keyword evidence="10 15" id="KW-0460">Magnesium</keyword>
<dbReference type="Pfam" id="PF04715">
    <property type="entry name" value="Anth_synt_I_N"/>
    <property type="match status" value="1"/>
</dbReference>
<comment type="function">
    <text evidence="13 15">Part of a heterotetrameric complex that catalyzes the two-step biosynthesis of anthranilate, an intermediate in the biosynthesis of L-tryptophan. In the first step, the glutamine-binding beta subunit (TrpG) of anthranilate synthase (AS) provides the glutamine amidotransferase activity which generates ammonia as a substrate that, along with chorismate, is used in the second step, catalyzed by the large alpha subunit of AS (TrpE) to produce anthranilate. In the absence of TrpG, TrpE can synthesize anthranilate directly from chorismate and high concentrations of ammonia.</text>
</comment>
<dbReference type="PRINTS" id="PR00095">
    <property type="entry name" value="ANTSNTHASEI"/>
</dbReference>
<dbReference type="NCBIfam" id="TIGR00564">
    <property type="entry name" value="trpE_most"/>
    <property type="match status" value="1"/>
</dbReference>
<dbReference type="InterPro" id="IPR015890">
    <property type="entry name" value="Chorismate_C"/>
</dbReference>
<proteinExistence type="inferred from homology"/>
<keyword evidence="9 15" id="KW-0822">Tryptophan biosynthesis</keyword>
<evidence type="ECO:0000259" key="16">
    <source>
        <dbReference type="Pfam" id="PF00425"/>
    </source>
</evidence>
<keyword evidence="12 15" id="KW-0456">Lyase</keyword>
<evidence type="ECO:0000256" key="3">
    <source>
        <dbReference type="ARBA" id="ARBA00009562"/>
    </source>
</evidence>
<feature type="domain" description="Chorismate-utilising enzyme C-terminal" evidence="16">
    <location>
        <begin position="219"/>
        <end position="472"/>
    </location>
</feature>
<accession>A0A1Q6R5D7</accession>
<dbReference type="Pfam" id="PF00425">
    <property type="entry name" value="Chorismate_bind"/>
    <property type="match status" value="1"/>
</dbReference>
<reference evidence="18 19" key="1">
    <citation type="journal article" date="2016" name="Nat. Biotechnol.">
        <title>Measurement of bacterial replication rates in microbial communities.</title>
        <authorList>
            <person name="Brown C.T."/>
            <person name="Olm M.R."/>
            <person name="Thomas B.C."/>
            <person name="Banfield J.F."/>
        </authorList>
    </citation>
    <scope>NUCLEOTIDE SEQUENCE [LARGE SCALE GENOMIC DNA]</scope>
    <source>
        <strain evidence="18">46_33</strain>
    </source>
</reference>
<name>A0A1Q6R5D7_9FIRM</name>
<comment type="subunit">
    <text evidence="4 15">Heterotetramer consisting of two non-identical subunits: a beta subunit (TrpG) and a large alpha subunit (TrpE).</text>
</comment>
<evidence type="ECO:0000256" key="6">
    <source>
        <dbReference type="ARBA" id="ARBA00020653"/>
    </source>
</evidence>
<comment type="cofactor">
    <cofactor evidence="1 15">
        <name>Mg(2+)</name>
        <dbReference type="ChEBI" id="CHEBI:18420"/>
    </cofactor>
</comment>
<dbReference type="Gene3D" id="3.60.120.10">
    <property type="entry name" value="Anthranilate synthase"/>
    <property type="match status" value="1"/>
</dbReference>
<dbReference type="InterPro" id="IPR006805">
    <property type="entry name" value="Anth_synth_I_N"/>
</dbReference>
<evidence type="ECO:0000256" key="7">
    <source>
        <dbReference type="ARBA" id="ARBA00022605"/>
    </source>
</evidence>
<keyword evidence="7 15" id="KW-0028">Amino-acid biosynthesis</keyword>
<dbReference type="GO" id="GO:0004049">
    <property type="term" value="F:anthranilate synthase activity"/>
    <property type="evidence" value="ECO:0007669"/>
    <property type="project" value="UniProtKB-EC"/>
</dbReference>
<evidence type="ECO:0000256" key="8">
    <source>
        <dbReference type="ARBA" id="ARBA00022723"/>
    </source>
</evidence>
<evidence type="ECO:0000313" key="18">
    <source>
        <dbReference type="EMBL" id="OLA37567.1"/>
    </source>
</evidence>
<dbReference type="PANTHER" id="PTHR11236:SF48">
    <property type="entry name" value="ISOCHORISMATE SYNTHASE MENF"/>
    <property type="match status" value="1"/>
</dbReference>
<evidence type="ECO:0000256" key="2">
    <source>
        <dbReference type="ARBA" id="ARBA00004873"/>
    </source>
</evidence>
<gene>
    <name evidence="15" type="primary">trpE</name>
    <name evidence="18" type="ORF">BHW43_05770</name>
</gene>
<evidence type="ECO:0000256" key="11">
    <source>
        <dbReference type="ARBA" id="ARBA00023141"/>
    </source>
</evidence>
<evidence type="ECO:0000256" key="14">
    <source>
        <dbReference type="ARBA" id="ARBA00047683"/>
    </source>
</evidence>
<dbReference type="STRING" id="626940.BHW43_05770"/>
<evidence type="ECO:0000256" key="15">
    <source>
        <dbReference type="RuleBase" id="RU364045"/>
    </source>
</evidence>
<protein>
    <recommendedName>
        <fullName evidence="6 15">Anthranilate synthase component 1</fullName>
        <ecNumber evidence="5 15">4.1.3.27</ecNumber>
    </recommendedName>
</protein>
<evidence type="ECO:0000256" key="4">
    <source>
        <dbReference type="ARBA" id="ARBA00011575"/>
    </source>
</evidence>
<dbReference type="InterPro" id="IPR019999">
    <property type="entry name" value="Anth_synth_I-like"/>
</dbReference>
<evidence type="ECO:0000256" key="5">
    <source>
        <dbReference type="ARBA" id="ARBA00012266"/>
    </source>
</evidence>
<evidence type="ECO:0000256" key="10">
    <source>
        <dbReference type="ARBA" id="ARBA00022842"/>
    </source>
</evidence>
<dbReference type="GO" id="GO:0046872">
    <property type="term" value="F:metal ion binding"/>
    <property type="evidence" value="ECO:0007669"/>
    <property type="project" value="UniProtKB-KW"/>
</dbReference>
<dbReference type="GO" id="GO:0000162">
    <property type="term" value="P:L-tryptophan biosynthetic process"/>
    <property type="evidence" value="ECO:0007669"/>
    <property type="project" value="UniProtKB-UniPathway"/>
</dbReference>
<keyword evidence="8 15" id="KW-0479">Metal-binding</keyword>
<organism evidence="18 19">
    <name type="scientific">Phascolarctobacterium succinatutens</name>
    <dbReference type="NCBI Taxonomy" id="626940"/>
    <lineage>
        <taxon>Bacteria</taxon>
        <taxon>Bacillati</taxon>
        <taxon>Bacillota</taxon>
        <taxon>Negativicutes</taxon>
        <taxon>Acidaminococcales</taxon>
        <taxon>Acidaminococcaceae</taxon>
        <taxon>Phascolarctobacterium</taxon>
    </lineage>
</organism>
<dbReference type="EC" id="4.1.3.27" evidence="5 15"/>
<evidence type="ECO:0000256" key="9">
    <source>
        <dbReference type="ARBA" id="ARBA00022822"/>
    </source>
</evidence>
<feature type="domain" description="Anthranilate synthase component I N-terminal" evidence="17">
    <location>
        <begin position="28"/>
        <end position="169"/>
    </location>
</feature>
<comment type="similarity">
    <text evidence="3 15">Belongs to the anthranilate synthase component I family.</text>
</comment>